<dbReference type="Proteomes" id="UP001489897">
    <property type="component" value="Unassembled WGS sequence"/>
</dbReference>
<feature type="transmembrane region" description="Helical" evidence="1">
    <location>
        <begin position="139"/>
        <end position="156"/>
    </location>
</feature>
<name>A0ABU9S0H7_9BURK</name>
<evidence type="ECO:0000256" key="1">
    <source>
        <dbReference type="SAM" id="Phobius"/>
    </source>
</evidence>
<evidence type="ECO:0000259" key="2">
    <source>
        <dbReference type="Pfam" id="PF01757"/>
    </source>
</evidence>
<feature type="transmembrane region" description="Helical" evidence="1">
    <location>
        <begin position="97"/>
        <end position="119"/>
    </location>
</feature>
<evidence type="ECO:0000313" key="4">
    <source>
        <dbReference type="Proteomes" id="UP001489897"/>
    </source>
</evidence>
<sequence length="378" mass="41399">MSGLSLSGFSRLSDENSGFIHSCRGLAALMVVATHVEQVFVAPYWSGIHAYSLILGQASVMLFFVLSGFLICKSITSRISEGDYRLLDYAAARAWRIVPPLVLSLLLILALNLLSPVVFSSGSSHFLPERYLVADGFQIVPEELLGAALFLNGFVTHTPRVNGPLWSLSFEVWLYAIAGAAVAFRRVPRYWPVVLAFIALLGFRDMKFVAYGAVWAAGFLLCVHHNSGTRSRKLRWLFRAGVVLSGGASIGFAGRFVQSFNAAGGQAGANWHYIVAFNLFMGLLFTCVIALVLDRRSPSNELLSKSAEFSYTLYIIHFPILFFVFGVTQAVLRGSPTSRILIGIGTFALVVCIARVTSTLVENKARLKQVLSRGFALR</sequence>
<dbReference type="PANTHER" id="PTHR23028">
    <property type="entry name" value="ACETYLTRANSFERASE"/>
    <property type="match status" value="1"/>
</dbReference>
<evidence type="ECO:0000313" key="3">
    <source>
        <dbReference type="EMBL" id="MEM5425830.1"/>
    </source>
</evidence>
<keyword evidence="1" id="KW-1133">Transmembrane helix</keyword>
<dbReference type="EMBL" id="JAYMRV010000013">
    <property type="protein sequence ID" value="MEM5425830.1"/>
    <property type="molecule type" value="Genomic_DNA"/>
</dbReference>
<feature type="transmembrane region" description="Helical" evidence="1">
    <location>
        <begin position="338"/>
        <end position="358"/>
    </location>
</feature>
<gene>
    <name evidence="3" type="ORF">VSR73_32830</name>
</gene>
<organism evidence="3 4">
    <name type="scientific">Paraburkholderia ferrariae</name>
    <dbReference type="NCBI Taxonomy" id="386056"/>
    <lineage>
        <taxon>Bacteria</taxon>
        <taxon>Pseudomonadati</taxon>
        <taxon>Pseudomonadota</taxon>
        <taxon>Betaproteobacteria</taxon>
        <taxon>Burkholderiales</taxon>
        <taxon>Burkholderiaceae</taxon>
        <taxon>Paraburkholderia</taxon>
    </lineage>
</organism>
<keyword evidence="1" id="KW-0472">Membrane</keyword>
<feature type="transmembrane region" description="Helical" evidence="1">
    <location>
        <begin position="51"/>
        <end position="76"/>
    </location>
</feature>
<feature type="transmembrane region" description="Helical" evidence="1">
    <location>
        <begin position="313"/>
        <end position="332"/>
    </location>
</feature>
<accession>A0ABU9S0H7</accession>
<dbReference type="GO" id="GO:0016746">
    <property type="term" value="F:acyltransferase activity"/>
    <property type="evidence" value="ECO:0007669"/>
    <property type="project" value="UniProtKB-KW"/>
</dbReference>
<dbReference type="InterPro" id="IPR002656">
    <property type="entry name" value="Acyl_transf_3_dom"/>
</dbReference>
<feature type="domain" description="Acyltransferase 3" evidence="2">
    <location>
        <begin position="19"/>
        <end position="354"/>
    </location>
</feature>
<feature type="transmembrane region" description="Helical" evidence="1">
    <location>
        <begin position="208"/>
        <end position="224"/>
    </location>
</feature>
<dbReference type="InterPro" id="IPR050879">
    <property type="entry name" value="Acyltransferase_3"/>
</dbReference>
<proteinExistence type="predicted"/>
<keyword evidence="1" id="KW-0812">Transmembrane</keyword>
<reference evidence="3 4" key="1">
    <citation type="submission" date="2024-01" db="EMBL/GenBank/DDBJ databases">
        <title>The diversity of rhizobia nodulating Mimosa spp. in eleven states of Brazil covering several biomes is determined by host plant, location, and edaphic factors.</title>
        <authorList>
            <person name="Rouws L."/>
            <person name="Barauna A."/>
            <person name="Beukes C."/>
            <person name="De Faria S.M."/>
            <person name="Gross E."/>
            <person name="Dos Reis Junior F.B."/>
            <person name="Simon M."/>
            <person name="Maluk M."/>
            <person name="Odee D.W."/>
            <person name="Kenicer G."/>
            <person name="Young J.P.W."/>
            <person name="Reis V.M."/>
            <person name="Zilli J."/>
            <person name="James E.K."/>
        </authorList>
    </citation>
    <scope>NUCLEOTIDE SEQUENCE [LARGE SCALE GENOMIC DNA]</scope>
    <source>
        <strain evidence="3 4">JPY167</strain>
    </source>
</reference>
<comment type="caution">
    <text evidence="3">The sequence shown here is derived from an EMBL/GenBank/DDBJ whole genome shotgun (WGS) entry which is preliminary data.</text>
</comment>
<feature type="transmembrane region" description="Helical" evidence="1">
    <location>
        <begin position="236"/>
        <end position="258"/>
    </location>
</feature>
<keyword evidence="3" id="KW-0808">Transferase</keyword>
<dbReference type="Pfam" id="PF01757">
    <property type="entry name" value="Acyl_transf_3"/>
    <property type="match status" value="1"/>
</dbReference>
<feature type="transmembrane region" description="Helical" evidence="1">
    <location>
        <begin position="270"/>
        <end position="293"/>
    </location>
</feature>
<dbReference type="RefSeq" id="WP_342949664.1">
    <property type="nucleotide sequence ID" value="NZ_JAYMRV010000013.1"/>
</dbReference>
<protein>
    <submittedName>
        <fullName evidence="3">Acyltransferase</fullName>
        <ecNumber evidence="3">2.3.-.-</ecNumber>
    </submittedName>
</protein>
<dbReference type="EC" id="2.3.-.-" evidence="3"/>
<keyword evidence="3" id="KW-0012">Acyltransferase</keyword>
<keyword evidence="4" id="KW-1185">Reference proteome</keyword>
<feature type="transmembrane region" description="Helical" evidence="1">
    <location>
        <begin position="168"/>
        <end position="188"/>
    </location>
</feature>